<dbReference type="InterPro" id="IPR041698">
    <property type="entry name" value="Methyltransf_25"/>
</dbReference>
<organism evidence="3 4">
    <name type="scientific">Tetraparma gracilis</name>
    <dbReference type="NCBI Taxonomy" id="2962635"/>
    <lineage>
        <taxon>Eukaryota</taxon>
        <taxon>Sar</taxon>
        <taxon>Stramenopiles</taxon>
        <taxon>Ochrophyta</taxon>
        <taxon>Bolidophyceae</taxon>
        <taxon>Parmales</taxon>
        <taxon>Triparmaceae</taxon>
        <taxon>Tetraparma</taxon>
    </lineage>
</organism>
<gene>
    <name evidence="3" type="ORF">TeGR_g56</name>
</gene>
<proteinExistence type="predicted"/>
<dbReference type="InterPro" id="IPR029063">
    <property type="entry name" value="SAM-dependent_MTases_sf"/>
</dbReference>
<accession>A0ABQ6MHY7</accession>
<feature type="domain" description="Methyltransferase" evidence="2">
    <location>
        <begin position="105"/>
        <end position="204"/>
    </location>
</feature>
<dbReference type="EMBL" id="BRYB01002857">
    <property type="protein sequence ID" value="GMI26633.1"/>
    <property type="molecule type" value="Genomic_DNA"/>
</dbReference>
<evidence type="ECO:0000259" key="2">
    <source>
        <dbReference type="Pfam" id="PF13649"/>
    </source>
</evidence>
<name>A0ABQ6MHY7_9STRA</name>
<dbReference type="PANTHER" id="PTHR42912:SF96">
    <property type="entry name" value="METHYLTRANSFERASE DOMAIN-CONTAINING PROTEIN"/>
    <property type="match status" value="1"/>
</dbReference>
<reference evidence="3 4" key="1">
    <citation type="journal article" date="2023" name="Commun. Biol.">
        <title>Genome analysis of Parmales, the sister group of diatoms, reveals the evolutionary specialization of diatoms from phago-mixotrophs to photoautotrophs.</title>
        <authorList>
            <person name="Ban H."/>
            <person name="Sato S."/>
            <person name="Yoshikawa S."/>
            <person name="Yamada K."/>
            <person name="Nakamura Y."/>
            <person name="Ichinomiya M."/>
            <person name="Sato N."/>
            <person name="Blanc-Mathieu R."/>
            <person name="Endo H."/>
            <person name="Kuwata A."/>
            <person name="Ogata H."/>
        </authorList>
    </citation>
    <scope>NUCLEOTIDE SEQUENCE [LARGE SCALE GENOMIC DNA]</scope>
</reference>
<dbReference type="PANTHER" id="PTHR42912">
    <property type="entry name" value="METHYLTRANSFERASE"/>
    <property type="match status" value="1"/>
</dbReference>
<dbReference type="Gene3D" id="3.40.50.150">
    <property type="entry name" value="Vaccinia Virus protein VP39"/>
    <property type="match status" value="1"/>
</dbReference>
<protein>
    <recommendedName>
        <fullName evidence="2">Methyltransferase domain-containing protein</fullName>
    </recommendedName>
</protein>
<feature type="signal peptide" evidence="1">
    <location>
        <begin position="1"/>
        <end position="27"/>
    </location>
</feature>
<dbReference type="SUPFAM" id="SSF53335">
    <property type="entry name" value="S-adenosyl-L-methionine-dependent methyltransferases"/>
    <property type="match status" value="1"/>
</dbReference>
<sequence length="271" mass="28019">MARRQGSAHRFALPLALLLLLSPLAGCLKPPPVTPSSRRALLLAPTLLPLLPSSSPASSLASSPAAPYDKYARTYDALAEDSGATNALNIDEARKLLLSRATGDVLELAGGTGINVPLYPPSVKSLTLVDLSPGMLDVAASKIAASPPPFPARLLPCDVSDMSALFPAAGSFDTVACTFSLCVLSPTGARAALGEARRLLRKGGRLLLLENAWAGGGVGAYQDAVAGAAARFGGKGCVMNRRVGEDLRQAGWDVQEEGEVAGGIFRWFVAS</sequence>
<evidence type="ECO:0000313" key="3">
    <source>
        <dbReference type="EMBL" id="GMI26633.1"/>
    </source>
</evidence>
<dbReference type="CDD" id="cd02440">
    <property type="entry name" value="AdoMet_MTases"/>
    <property type="match status" value="1"/>
</dbReference>
<evidence type="ECO:0000313" key="4">
    <source>
        <dbReference type="Proteomes" id="UP001165060"/>
    </source>
</evidence>
<feature type="chain" id="PRO_5045436580" description="Methyltransferase domain-containing protein" evidence="1">
    <location>
        <begin position="28"/>
        <end position="271"/>
    </location>
</feature>
<keyword evidence="1" id="KW-0732">Signal</keyword>
<comment type="caution">
    <text evidence="3">The sequence shown here is derived from an EMBL/GenBank/DDBJ whole genome shotgun (WGS) entry which is preliminary data.</text>
</comment>
<evidence type="ECO:0000256" key="1">
    <source>
        <dbReference type="SAM" id="SignalP"/>
    </source>
</evidence>
<dbReference type="Proteomes" id="UP001165060">
    <property type="component" value="Unassembled WGS sequence"/>
</dbReference>
<dbReference type="Pfam" id="PF13649">
    <property type="entry name" value="Methyltransf_25"/>
    <property type="match status" value="1"/>
</dbReference>
<keyword evidence="4" id="KW-1185">Reference proteome</keyword>
<dbReference type="InterPro" id="IPR050508">
    <property type="entry name" value="Methyltransf_Superfamily"/>
</dbReference>